<feature type="transmembrane region" description="Helical" evidence="6">
    <location>
        <begin position="9"/>
        <end position="28"/>
    </location>
</feature>
<evidence type="ECO:0000259" key="7">
    <source>
        <dbReference type="PROSITE" id="PS50111"/>
    </source>
</evidence>
<evidence type="ECO:0000256" key="6">
    <source>
        <dbReference type="SAM" id="Phobius"/>
    </source>
</evidence>
<dbReference type="AlphaFoldDB" id="A0A4P2VJB2"/>
<evidence type="ECO:0000256" key="4">
    <source>
        <dbReference type="SAM" id="Coils"/>
    </source>
</evidence>
<keyword evidence="6" id="KW-0812">Transmembrane</keyword>
<dbReference type="GO" id="GO:0007165">
    <property type="term" value="P:signal transduction"/>
    <property type="evidence" value="ECO:0007669"/>
    <property type="project" value="UniProtKB-KW"/>
</dbReference>
<accession>A0A4P2VJB2</accession>
<dbReference type="PROSITE" id="PS50111">
    <property type="entry name" value="CHEMOTAXIS_TRANSDUC_2"/>
    <property type="match status" value="1"/>
</dbReference>
<dbReference type="SUPFAM" id="SSF58104">
    <property type="entry name" value="Methyl-accepting chemotaxis protein (MCP) signaling domain"/>
    <property type="match status" value="1"/>
</dbReference>
<feature type="coiled-coil region" evidence="4">
    <location>
        <begin position="214"/>
        <end position="271"/>
    </location>
</feature>
<sequence length="644" mass="71510">MEEIRFKPTVLVLLAIIGAVVIATTGFLSTDWMLTTAVGVVLFLLSYVWFFAVRKRIDEILTHDLDKIANEAARAIREELESKGVNASERKVFDKEKNLDNREKSFEGKEKSLEGKERTLENKERELLTREKDLLRKIEELESKKKSFEQTTAIPSVSVAASSRSKDSSKEEVYEREIIALRHQLLHMEEVNNARLSTLQHEFQSKNVQAQKNMEFWKSSAESMNKKLQEQKREFESLAKTLESRAVLSEERALEQQNRLAKLQLENSQKEVGVSEQVQRLEEIISLVPEMTNQLHNVTHQTERSAIEIGDKVRFIYEKAQEHLEESNEISAQFRGGKGNNNNTSLSEVIQSSLSLLREMIEMLEQNSKLNMDYSKAIDTILVNTAEINKISDEIQYISDQTNLLALNAAIEAARAGEHGRGFSVVAEEVRKLSDRTSLASNNIIQIVGKVNSSVRDISRSLLENLKKNTEKKTHVDHAVNELVRTAEESTEVFTKLISNAVASSESVAKNIDQIILSLQFQDITKQQIDQALQPLERIKINIEDLLNKALQNDALALKTAHQSGSSGGAANGGGTPPPPPSTPPAGTPPPSSMPPPKASAAPSGATAAPPPPVKPVPAAVKPTETAAQAEEDESLTKGDVVFF</sequence>
<keyword evidence="6" id="KW-1133">Transmembrane helix</keyword>
<feature type="compositionally biased region" description="Low complexity" evidence="5">
    <location>
        <begin position="599"/>
        <end position="608"/>
    </location>
</feature>
<evidence type="ECO:0000313" key="8">
    <source>
        <dbReference type="EMBL" id="BBH52578.1"/>
    </source>
</evidence>
<feature type="compositionally biased region" description="Gly residues" evidence="5">
    <location>
        <begin position="566"/>
        <end position="575"/>
    </location>
</feature>
<dbReference type="GO" id="GO:0004888">
    <property type="term" value="F:transmembrane signaling receptor activity"/>
    <property type="evidence" value="ECO:0007669"/>
    <property type="project" value="InterPro"/>
</dbReference>
<organism evidence="8 9">
    <name type="scientific">Fluviispira sanaruensis</name>
    <dbReference type="NCBI Taxonomy" id="2493639"/>
    <lineage>
        <taxon>Bacteria</taxon>
        <taxon>Pseudomonadati</taxon>
        <taxon>Bdellovibrionota</taxon>
        <taxon>Oligoflexia</taxon>
        <taxon>Silvanigrellales</taxon>
        <taxon>Silvanigrellaceae</taxon>
        <taxon>Fluviispira</taxon>
    </lineage>
</organism>
<feature type="transmembrane region" description="Helical" evidence="6">
    <location>
        <begin position="34"/>
        <end position="53"/>
    </location>
</feature>
<dbReference type="InterPro" id="IPR004090">
    <property type="entry name" value="Chemotax_Me-accpt_rcpt"/>
</dbReference>
<feature type="compositionally biased region" description="Pro residues" evidence="5">
    <location>
        <begin position="576"/>
        <end position="598"/>
    </location>
</feature>
<dbReference type="PRINTS" id="PR00260">
    <property type="entry name" value="CHEMTRNSDUCR"/>
</dbReference>
<name>A0A4P2VJB2_FLUSA</name>
<dbReference type="SMART" id="SM00283">
    <property type="entry name" value="MA"/>
    <property type="match status" value="1"/>
</dbReference>
<dbReference type="EMBL" id="AP019368">
    <property type="protein sequence ID" value="BBH52578.1"/>
    <property type="molecule type" value="Genomic_DNA"/>
</dbReference>
<evidence type="ECO:0000256" key="3">
    <source>
        <dbReference type="PROSITE-ProRule" id="PRU00284"/>
    </source>
</evidence>
<feature type="coiled-coil region" evidence="4">
    <location>
        <begin position="106"/>
        <end position="151"/>
    </location>
</feature>
<keyword evidence="1 3" id="KW-0807">Transducer</keyword>
<dbReference type="InterPro" id="IPR004089">
    <property type="entry name" value="MCPsignal_dom"/>
</dbReference>
<dbReference type="KEGG" id="sbf:JCM31447_10190"/>
<proteinExistence type="inferred from homology"/>
<keyword evidence="9" id="KW-1185">Reference proteome</keyword>
<evidence type="ECO:0000313" key="9">
    <source>
        <dbReference type="Proteomes" id="UP000291236"/>
    </source>
</evidence>
<dbReference type="GO" id="GO:0006935">
    <property type="term" value="P:chemotaxis"/>
    <property type="evidence" value="ECO:0007669"/>
    <property type="project" value="InterPro"/>
</dbReference>
<dbReference type="PANTHER" id="PTHR32089:SF112">
    <property type="entry name" value="LYSOZYME-LIKE PROTEIN-RELATED"/>
    <property type="match status" value="1"/>
</dbReference>
<feature type="region of interest" description="Disordered" evidence="5">
    <location>
        <begin position="560"/>
        <end position="644"/>
    </location>
</feature>
<reference evidence="8 9" key="1">
    <citation type="submission" date="2018-12" db="EMBL/GenBank/DDBJ databases">
        <title>Rubrispira sanarue gen. nov., sp., nov., a member of the order Silvanigrellales, isolated from a brackish lake in Hamamatsu Japan.</title>
        <authorList>
            <person name="Maejima Y."/>
            <person name="Iino T."/>
            <person name="Muraguchi Y."/>
            <person name="Fukuda K."/>
            <person name="Nojiri H."/>
            <person name="Ohkuma M."/>
            <person name="Moriuchi R."/>
            <person name="Dohra H."/>
            <person name="Kimbara K."/>
            <person name="Shintani M."/>
        </authorList>
    </citation>
    <scope>NUCLEOTIDE SEQUENCE [LARGE SCALE GENOMIC DNA]</scope>
    <source>
        <strain evidence="8 9">RF1110005</strain>
    </source>
</reference>
<dbReference type="Proteomes" id="UP000291236">
    <property type="component" value="Chromosome"/>
</dbReference>
<dbReference type="RefSeq" id="WP_130607201.1">
    <property type="nucleotide sequence ID" value="NZ_AP019368.1"/>
</dbReference>
<dbReference type="GO" id="GO:0016020">
    <property type="term" value="C:membrane"/>
    <property type="evidence" value="ECO:0007669"/>
    <property type="project" value="InterPro"/>
</dbReference>
<keyword evidence="4" id="KW-0175">Coiled coil</keyword>
<comment type="similarity">
    <text evidence="2">Belongs to the methyl-accepting chemotaxis (MCP) protein family.</text>
</comment>
<keyword evidence="6" id="KW-0472">Membrane</keyword>
<protein>
    <recommendedName>
        <fullName evidence="7">Methyl-accepting transducer domain-containing protein</fullName>
    </recommendedName>
</protein>
<evidence type="ECO:0000256" key="5">
    <source>
        <dbReference type="SAM" id="MobiDB-lite"/>
    </source>
</evidence>
<dbReference type="Pfam" id="PF00015">
    <property type="entry name" value="MCPsignal"/>
    <property type="match status" value="1"/>
</dbReference>
<dbReference type="OrthoDB" id="369661at2"/>
<feature type="domain" description="Methyl-accepting transducer" evidence="7">
    <location>
        <begin position="376"/>
        <end position="537"/>
    </location>
</feature>
<dbReference type="Gene3D" id="1.10.287.950">
    <property type="entry name" value="Methyl-accepting chemotaxis protein"/>
    <property type="match status" value="1"/>
</dbReference>
<gene>
    <name evidence="8" type="ORF">JCM31447_10190</name>
</gene>
<evidence type="ECO:0000256" key="1">
    <source>
        <dbReference type="ARBA" id="ARBA00023224"/>
    </source>
</evidence>
<dbReference type="PANTHER" id="PTHR32089">
    <property type="entry name" value="METHYL-ACCEPTING CHEMOTAXIS PROTEIN MCPB"/>
    <property type="match status" value="1"/>
</dbReference>
<evidence type="ECO:0000256" key="2">
    <source>
        <dbReference type="ARBA" id="ARBA00029447"/>
    </source>
</evidence>